<sequence>MKTLIAFVLTVAVVSSLQICRPDFCDMLPNCEPQCGAGETLVKENNCDCCGYCVHMEVVGETCTPSDFGPSDPNSDYEMCQTGYKCDPDTKKCVLKN</sequence>
<comment type="caution">
    <text evidence="2">The sequence shown here is derived from an EMBL/GenBank/DDBJ whole genome shotgun (WGS) entry which is preliminary data.</text>
</comment>
<evidence type="ECO:0000313" key="3">
    <source>
        <dbReference type="Proteomes" id="UP001497382"/>
    </source>
</evidence>
<dbReference type="AlphaFoldDB" id="A0AAV1ZVL2"/>
<reference evidence="2 3" key="1">
    <citation type="submission" date="2024-04" db="EMBL/GenBank/DDBJ databases">
        <authorList>
            <person name="Rising A."/>
            <person name="Reimegard J."/>
            <person name="Sonavane S."/>
            <person name="Akerstrom W."/>
            <person name="Nylinder S."/>
            <person name="Hedman E."/>
            <person name="Kallberg Y."/>
        </authorList>
    </citation>
    <scope>NUCLEOTIDE SEQUENCE [LARGE SCALE GENOMIC DNA]</scope>
</reference>
<organism evidence="2 3">
    <name type="scientific">Larinioides sclopetarius</name>
    <dbReference type="NCBI Taxonomy" id="280406"/>
    <lineage>
        <taxon>Eukaryota</taxon>
        <taxon>Metazoa</taxon>
        <taxon>Ecdysozoa</taxon>
        <taxon>Arthropoda</taxon>
        <taxon>Chelicerata</taxon>
        <taxon>Arachnida</taxon>
        <taxon>Araneae</taxon>
        <taxon>Araneomorphae</taxon>
        <taxon>Entelegynae</taxon>
        <taxon>Araneoidea</taxon>
        <taxon>Araneidae</taxon>
        <taxon>Larinioides</taxon>
    </lineage>
</organism>
<evidence type="ECO:0000313" key="2">
    <source>
        <dbReference type="EMBL" id="CAL1275908.1"/>
    </source>
</evidence>
<feature type="chain" id="PRO_5043931739" evidence="1">
    <location>
        <begin position="17"/>
        <end position="97"/>
    </location>
</feature>
<feature type="signal peptide" evidence="1">
    <location>
        <begin position="1"/>
        <end position="16"/>
    </location>
</feature>
<dbReference type="Proteomes" id="UP001497382">
    <property type="component" value="Unassembled WGS sequence"/>
</dbReference>
<evidence type="ECO:0000256" key="1">
    <source>
        <dbReference type="SAM" id="SignalP"/>
    </source>
</evidence>
<accession>A0AAV1ZVL2</accession>
<protein>
    <submittedName>
        <fullName evidence="2">Uncharacterized protein</fullName>
    </submittedName>
</protein>
<keyword evidence="1" id="KW-0732">Signal</keyword>
<name>A0AAV1ZVL2_9ARAC</name>
<proteinExistence type="predicted"/>
<dbReference type="EMBL" id="CAXIEN010000089">
    <property type="protein sequence ID" value="CAL1275908.1"/>
    <property type="molecule type" value="Genomic_DNA"/>
</dbReference>
<keyword evidence="3" id="KW-1185">Reference proteome</keyword>
<gene>
    <name evidence="2" type="ORF">LARSCL_LOCUS8360</name>
</gene>